<dbReference type="STRING" id="1058.SAMN05421783_109143"/>
<proteinExistence type="predicted"/>
<name>A0A1H2WVA0_THIRO</name>
<gene>
    <name evidence="2" type="ORF">SAMN05421783_109143</name>
</gene>
<evidence type="ECO:0000313" key="2">
    <source>
        <dbReference type="EMBL" id="SDW84542.1"/>
    </source>
</evidence>
<keyword evidence="3" id="KW-1185">Reference proteome</keyword>
<dbReference type="AlphaFoldDB" id="A0A1H2WVA0"/>
<accession>A0A1H2WVA0</accession>
<protein>
    <submittedName>
        <fullName evidence="2">Uncharacterized protein</fullName>
    </submittedName>
</protein>
<evidence type="ECO:0000313" key="3">
    <source>
        <dbReference type="Proteomes" id="UP000198816"/>
    </source>
</evidence>
<reference evidence="3" key="1">
    <citation type="submission" date="2016-10" db="EMBL/GenBank/DDBJ databases">
        <authorList>
            <person name="Varghese N."/>
            <person name="Submissions S."/>
        </authorList>
    </citation>
    <scope>NUCLEOTIDE SEQUENCE [LARGE SCALE GENOMIC DNA]</scope>
    <source>
        <strain evidence="3">DSM 217</strain>
    </source>
</reference>
<feature type="region of interest" description="Disordered" evidence="1">
    <location>
        <begin position="180"/>
        <end position="202"/>
    </location>
</feature>
<dbReference type="EMBL" id="FNNZ01000009">
    <property type="protein sequence ID" value="SDW84542.1"/>
    <property type="molecule type" value="Genomic_DNA"/>
</dbReference>
<organism evidence="2 3">
    <name type="scientific">Thiocapsa roseopersicina</name>
    <dbReference type="NCBI Taxonomy" id="1058"/>
    <lineage>
        <taxon>Bacteria</taxon>
        <taxon>Pseudomonadati</taxon>
        <taxon>Pseudomonadota</taxon>
        <taxon>Gammaproteobacteria</taxon>
        <taxon>Chromatiales</taxon>
        <taxon>Chromatiaceae</taxon>
        <taxon>Thiocapsa</taxon>
    </lineage>
</organism>
<dbReference type="Proteomes" id="UP000198816">
    <property type="component" value="Unassembled WGS sequence"/>
</dbReference>
<sequence>MDSAVSARFADLLHAPLHGGEPVAASPADWEQAAPRVARYLRALGVRDPRDLDLLMTAIRVRFEHQVETSLVPDAVETGIEEASKLLDEWLATELGPDVPGPMRGVARAVVLGGAVPGWVGVWSGRTLQTGDQSGDRPISERIRASSLAPVPDPAPLAMATQRIDPCCYRLFRRLARRLRGMRPGSPPGSLHRRRASLGQTI</sequence>
<evidence type="ECO:0000256" key="1">
    <source>
        <dbReference type="SAM" id="MobiDB-lite"/>
    </source>
</evidence>